<dbReference type="Pfam" id="PF00528">
    <property type="entry name" value="BPD_transp_1"/>
    <property type="match status" value="1"/>
</dbReference>
<name>A0A1L2ZPE9_9MICC</name>
<dbReference type="OrthoDB" id="3543764at2"/>
<keyword evidence="5 7" id="KW-1133">Transmembrane helix</keyword>
<dbReference type="GO" id="GO:0055085">
    <property type="term" value="P:transmembrane transport"/>
    <property type="evidence" value="ECO:0007669"/>
    <property type="project" value="InterPro"/>
</dbReference>
<reference evidence="9 10" key="1">
    <citation type="submission" date="2016-11" db="EMBL/GenBank/DDBJ databases">
        <title>Genome sequencing of Zhihengliuella aestuarii B18 antagonistic to Plasmodiophora brassicae.</title>
        <authorList>
            <person name="Luo Y."/>
        </authorList>
    </citation>
    <scope>NUCLEOTIDE SEQUENCE [LARGE SCALE GENOMIC DNA]</scope>
    <source>
        <strain evidence="9 10">B18</strain>
    </source>
</reference>
<keyword evidence="2 7" id="KW-0813">Transport</keyword>
<evidence type="ECO:0000259" key="8">
    <source>
        <dbReference type="PROSITE" id="PS50928"/>
    </source>
</evidence>
<evidence type="ECO:0000313" key="9">
    <source>
        <dbReference type="EMBL" id="APF40891.1"/>
    </source>
</evidence>
<dbReference type="SUPFAM" id="SSF161098">
    <property type="entry name" value="MetI-like"/>
    <property type="match status" value="1"/>
</dbReference>
<dbReference type="PANTHER" id="PTHR43163:SF6">
    <property type="entry name" value="DIPEPTIDE TRANSPORT SYSTEM PERMEASE PROTEIN DPPB-RELATED"/>
    <property type="match status" value="1"/>
</dbReference>
<feature type="domain" description="ABC transmembrane type-1" evidence="8">
    <location>
        <begin position="95"/>
        <end position="324"/>
    </location>
</feature>
<evidence type="ECO:0000313" key="10">
    <source>
        <dbReference type="Proteomes" id="UP000183530"/>
    </source>
</evidence>
<organism evidence="9 10">
    <name type="scientific">Neomicrococcus aestuarii</name>
    <dbReference type="NCBI Taxonomy" id="556325"/>
    <lineage>
        <taxon>Bacteria</taxon>
        <taxon>Bacillati</taxon>
        <taxon>Actinomycetota</taxon>
        <taxon>Actinomycetes</taxon>
        <taxon>Micrococcales</taxon>
        <taxon>Micrococcaceae</taxon>
        <taxon>Neomicrococcus</taxon>
    </lineage>
</organism>
<keyword evidence="3" id="KW-1003">Cell membrane</keyword>
<evidence type="ECO:0000256" key="7">
    <source>
        <dbReference type="RuleBase" id="RU363032"/>
    </source>
</evidence>
<feature type="transmembrane region" description="Helical" evidence="7">
    <location>
        <begin position="9"/>
        <end position="27"/>
    </location>
</feature>
<evidence type="ECO:0000256" key="1">
    <source>
        <dbReference type="ARBA" id="ARBA00004651"/>
    </source>
</evidence>
<comment type="similarity">
    <text evidence="7">Belongs to the binding-protein-dependent transport system permease family.</text>
</comment>
<sequence length="334" mass="36881">MLKVIGKRIALLIPTLVGLSILLFLWVRSLPGGPATALLGDKATPDAVARINEAYGFNKPLIEQYFTYIGKMLSGDFGTSLQTNRPVLEEFATRFPATLELTIIALIFAIGIGIPLGYWAATHVNKWQDNFSVFLSLFGVVIPVFFLAFILKWIFAIKIPLFPTDGRQNPRIDATHVTDFYVLDGILTAEWDAAWDAIMHLILPGIALGTIPLAIIVRITRASVLEVQNADFVRTAKAKGLTPGLIRNRFVLRNAMLPVSTTIGLQTGLLISGAVLTETVFAFNGIGRFLRDAIFNLDYPVLQGFIIFIAILYSMINLLVDISYGFIDPRVRVQ</sequence>
<dbReference type="InterPro" id="IPR035906">
    <property type="entry name" value="MetI-like_sf"/>
</dbReference>
<dbReference type="AlphaFoldDB" id="A0A1L2ZPE9"/>
<dbReference type="InterPro" id="IPR045621">
    <property type="entry name" value="BPD_transp_1_N"/>
</dbReference>
<dbReference type="GO" id="GO:0005886">
    <property type="term" value="C:plasma membrane"/>
    <property type="evidence" value="ECO:0007669"/>
    <property type="project" value="UniProtKB-SubCell"/>
</dbReference>
<dbReference type="RefSeq" id="WP_071894367.1">
    <property type="nucleotide sequence ID" value="NZ_CP018135.1"/>
</dbReference>
<dbReference type="STRING" id="556325.BHE16_07545"/>
<keyword evidence="4 7" id="KW-0812">Transmembrane</keyword>
<feature type="transmembrane region" description="Helical" evidence="7">
    <location>
        <begin position="255"/>
        <end position="281"/>
    </location>
</feature>
<feature type="transmembrane region" description="Helical" evidence="7">
    <location>
        <begin position="101"/>
        <end position="121"/>
    </location>
</feature>
<evidence type="ECO:0000256" key="6">
    <source>
        <dbReference type="ARBA" id="ARBA00023136"/>
    </source>
</evidence>
<keyword evidence="6 7" id="KW-0472">Membrane</keyword>
<feature type="transmembrane region" description="Helical" evidence="7">
    <location>
        <begin position="133"/>
        <end position="155"/>
    </location>
</feature>
<dbReference type="Pfam" id="PF19300">
    <property type="entry name" value="BPD_transp_1_N"/>
    <property type="match status" value="1"/>
</dbReference>
<feature type="transmembrane region" description="Helical" evidence="7">
    <location>
        <begin position="301"/>
        <end position="320"/>
    </location>
</feature>
<keyword evidence="10" id="KW-1185">Reference proteome</keyword>
<accession>A0A1L2ZPE9</accession>
<protein>
    <submittedName>
        <fullName evidence="9">Peptide ABC transporter permease</fullName>
    </submittedName>
</protein>
<dbReference type="PROSITE" id="PS50928">
    <property type="entry name" value="ABC_TM1"/>
    <property type="match status" value="1"/>
</dbReference>
<feature type="transmembrane region" description="Helical" evidence="7">
    <location>
        <begin position="197"/>
        <end position="217"/>
    </location>
</feature>
<dbReference type="KEGG" id="nae:BHE16_07545"/>
<evidence type="ECO:0000256" key="2">
    <source>
        <dbReference type="ARBA" id="ARBA00022448"/>
    </source>
</evidence>
<evidence type="ECO:0000256" key="5">
    <source>
        <dbReference type="ARBA" id="ARBA00022989"/>
    </source>
</evidence>
<comment type="subcellular location">
    <subcellularLocation>
        <location evidence="1 7">Cell membrane</location>
        <topology evidence="1 7">Multi-pass membrane protein</topology>
    </subcellularLocation>
</comment>
<evidence type="ECO:0000256" key="4">
    <source>
        <dbReference type="ARBA" id="ARBA00022692"/>
    </source>
</evidence>
<proteinExistence type="inferred from homology"/>
<dbReference type="CDD" id="cd06261">
    <property type="entry name" value="TM_PBP2"/>
    <property type="match status" value="1"/>
</dbReference>
<dbReference type="Proteomes" id="UP000183530">
    <property type="component" value="Chromosome"/>
</dbReference>
<dbReference type="EMBL" id="CP018135">
    <property type="protein sequence ID" value="APF40891.1"/>
    <property type="molecule type" value="Genomic_DNA"/>
</dbReference>
<evidence type="ECO:0000256" key="3">
    <source>
        <dbReference type="ARBA" id="ARBA00022475"/>
    </source>
</evidence>
<dbReference type="Gene3D" id="1.10.3720.10">
    <property type="entry name" value="MetI-like"/>
    <property type="match status" value="1"/>
</dbReference>
<dbReference type="PANTHER" id="PTHR43163">
    <property type="entry name" value="DIPEPTIDE TRANSPORT SYSTEM PERMEASE PROTEIN DPPB-RELATED"/>
    <property type="match status" value="1"/>
</dbReference>
<dbReference type="InterPro" id="IPR000515">
    <property type="entry name" value="MetI-like"/>
</dbReference>
<gene>
    <name evidence="9" type="ORF">BHE16_07545</name>
</gene>